<gene>
    <name evidence="1" type="ORF">FA95DRAFT_1460952</name>
</gene>
<feature type="non-terminal residue" evidence="1">
    <location>
        <position position="1"/>
    </location>
</feature>
<dbReference type="EMBL" id="MU276408">
    <property type="protein sequence ID" value="KAI0038812.1"/>
    <property type="molecule type" value="Genomic_DNA"/>
</dbReference>
<proteinExistence type="predicted"/>
<accession>A0ACB8R4K1</accession>
<sequence>EAYEKMSACDFGEKWHRLVGIYFSFEISRNFEVRSPLLSFRYRPDEIGLWIQNARNWKRASVKDATAFAKSWWRWWVSMQPAGRVVDSEAFVLDPPKDDMDWGRLNIAGINGFLSVVAALTWWGIAAHESTADIPRWSEAVVEVTEVL</sequence>
<reference evidence="1" key="2">
    <citation type="journal article" date="2022" name="New Phytol.">
        <title>Evolutionary transition to the ectomycorrhizal habit in the genomes of a hyperdiverse lineage of mushroom-forming fungi.</title>
        <authorList>
            <person name="Looney B."/>
            <person name="Miyauchi S."/>
            <person name="Morin E."/>
            <person name="Drula E."/>
            <person name="Courty P.E."/>
            <person name="Kohler A."/>
            <person name="Kuo A."/>
            <person name="LaButti K."/>
            <person name="Pangilinan J."/>
            <person name="Lipzen A."/>
            <person name="Riley R."/>
            <person name="Andreopoulos W."/>
            <person name="He G."/>
            <person name="Johnson J."/>
            <person name="Nolan M."/>
            <person name="Tritt A."/>
            <person name="Barry K.W."/>
            <person name="Grigoriev I.V."/>
            <person name="Nagy L.G."/>
            <person name="Hibbett D."/>
            <person name="Henrissat B."/>
            <person name="Matheny P.B."/>
            <person name="Labbe J."/>
            <person name="Martin F.M."/>
        </authorList>
    </citation>
    <scope>NUCLEOTIDE SEQUENCE</scope>
    <source>
        <strain evidence="1">FP105234-sp</strain>
    </source>
</reference>
<organism evidence="1 2">
    <name type="scientific">Auriscalpium vulgare</name>
    <dbReference type="NCBI Taxonomy" id="40419"/>
    <lineage>
        <taxon>Eukaryota</taxon>
        <taxon>Fungi</taxon>
        <taxon>Dikarya</taxon>
        <taxon>Basidiomycota</taxon>
        <taxon>Agaricomycotina</taxon>
        <taxon>Agaricomycetes</taxon>
        <taxon>Russulales</taxon>
        <taxon>Auriscalpiaceae</taxon>
        <taxon>Auriscalpium</taxon>
    </lineage>
</organism>
<dbReference type="Proteomes" id="UP000814033">
    <property type="component" value="Unassembled WGS sequence"/>
</dbReference>
<evidence type="ECO:0000313" key="1">
    <source>
        <dbReference type="EMBL" id="KAI0038812.1"/>
    </source>
</evidence>
<name>A0ACB8R4K1_9AGAM</name>
<reference evidence="1" key="1">
    <citation type="submission" date="2021-02" db="EMBL/GenBank/DDBJ databases">
        <authorList>
            <consortium name="DOE Joint Genome Institute"/>
            <person name="Ahrendt S."/>
            <person name="Looney B.P."/>
            <person name="Miyauchi S."/>
            <person name="Morin E."/>
            <person name="Drula E."/>
            <person name="Courty P.E."/>
            <person name="Chicoki N."/>
            <person name="Fauchery L."/>
            <person name="Kohler A."/>
            <person name="Kuo A."/>
            <person name="Labutti K."/>
            <person name="Pangilinan J."/>
            <person name="Lipzen A."/>
            <person name="Riley R."/>
            <person name="Andreopoulos W."/>
            <person name="He G."/>
            <person name="Johnson J."/>
            <person name="Barry K.W."/>
            <person name="Grigoriev I.V."/>
            <person name="Nagy L."/>
            <person name="Hibbett D."/>
            <person name="Henrissat B."/>
            <person name="Matheny P.B."/>
            <person name="Labbe J."/>
            <person name="Martin F."/>
        </authorList>
    </citation>
    <scope>NUCLEOTIDE SEQUENCE</scope>
    <source>
        <strain evidence="1">FP105234-sp</strain>
    </source>
</reference>
<comment type="caution">
    <text evidence="1">The sequence shown here is derived from an EMBL/GenBank/DDBJ whole genome shotgun (WGS) entry which is preliminary data.</text>
</comment>
<evidence type="ECO:0000313" key="2">
    <source>
        <dbReference type="Proteomes" id="UP000814033"/>
    </source>
</evidence>
<keyword evidence="2" id="KW-1185">Reference proteome</keyword>
<feature type="non-terminal residue" evidence="1">
    <location>
        <position position="148"/>
    </location>
</feature>
<protein>
    <submittedName>
        <fullName evidence="1">Uncharacterized protein</fullName>
    </submittedName>
</protein>